<dbReference type="EMBL" id="BGZK01000508">
    <property type="protein sequence ID" value="GBP47724.1"/>
    <property type="molecule type" value="Genomic_DNA"/>
</dbReference>
<evidence type="ECO:0000313" key="3">
    <source>
        <dbReference type="Proteomes" id="UP000299102"/>
    </source>
</evidence>
<dbReference type="InterPro" id="IPR029526">
    <property type="entry name" value="PGBD"/>
</dbReference>
<gene>
    <name evidence="2" type="primary">PGBD4</name>
    <name evidence="2" type="ORF">EVAR_14255_1</name>
</gene>
<dbReference type="PANTHER" id="PTHR46599:SF6">
    <property type="entry name" value="DUAL SPECIFICITY PHOSPHATASE 26"/>
    <property type="match status" value="1"/>
</dbReference>
<dbReference type="OrthoDB" id="7681398at2759"/>
<reference evidence="2 3" key="1">
    <citation type="journal article" date="2019" name="Commun. Biol.">
        <title>The bagworm genome reveals a unique fibroin gene that provides high tensile strength.</title>
        <authorList>
            <person name="Kono N."/>
            <person name="Nakamura H."/>
            <person name="Ohtoshi R."/>
            <person name="Tomita M."/>
            <person name="Numata K."/>
            <person name="Arakawa K."/>
        </authorList>
    </citation>
    <scope>NUCLEOTIDE SEQUENCE [LARGE SCALE GENOMIC DNA]</scope>
</reference>
<evidence type="ECO:0000313" key="2">
    <source>
        <dbReference type="EMBL" id="GBP47724.1"/>
    </source>
</evidence>
<dbReference type="Proteomes" id="UP000299102">
    <property type="component" value="Unassembled WGS sequence"/>
</dbReference>
<organism evidence="2 3">
    <name type="scientific">Eumeta variegata</name>
    <name type="common">Bagworm moth</name>
    <name type="synonym">Eumeta japonica</name>
    <dbReference type="NCBI Taxonomy" id="151549"/>
    <lineage>
        <taxon>Eukaryota</taxon>
        <taxon>Metazoa</taxon>
        <taxon>Ecdysozoa</taxon>
        <taxon>Arthropoda</taxon>
        <taxon>Hexapoda</taxon>
        <taxon>Insecta</taxon>
        <taxon>Pterygota</taxon>
        <taxon>Neoptera</taxon>
        <taxon>Endopterygota</taxon>
        <taxon>Lepidoptera</taxon>
        <taxon>Glossata</taxon>
        <taxon>Ditrysia</taxon>
        <taxon>Tineoidea</taxon>
        <taxon>Psychidae</taxon>
        <taxon>Oiketicinae</taxon>
        <taxon>Eumeta</taxon>
    </lineage>
</organism>
<dbReference type="STRING" id="151549.A0A4C1WC36"/>
<comment type="caution">
    <text evidence="2">The sequence shown here is derived from an EMBL/GenBank/DDBJ whole genome shotgun (WGS) entry which is preliminary data.</text>
</comment>
<evidence type="ECO:0000259" key="1">
    <source>
        <dbReference type="Pfam" id="PF13843"/>
    </source>
</evidence>
<protein>
    <submittedName>
        <fullName evidence="2">PiggyBac transposable element-derived protein 4</fullName>
    </submittedName>
</protein>
<accession>A0A4C1WC36</accession>
<keyword evidence="3" id="KW-1185">Reference proteome</keyword>
<feature type="domain" description="PiggyBac transposable element-derived protein" evidence="1">
    <location>
        <begin position="9"/>
        <end position="90"/>
    </location>
</feature>
<sequence>MGIRKPKPEKFYLPGENLTIDEQLVPFRGRVSFKQYLPSKPDKYGMKIWWICDSKTSYPYLVYHISEKKDKRAENLAYNVVNQLCEPYFEGTEMLLLIIISRVLMSQNLWHKMVLQ</sequence>
<dbReference type="AlphaFoldDB" id="A0A4C1WC36"/>
<proteinExistence type="predicted"/>
<dbReference type="Pfam" id="PF13843">
    <property type="entry name" value="DDE_Tnp_1_7"/>
    <property type="match status" value="1"/>
</dbReference>
<dbReference type="PANTHER" id="PTHR46599">
    <property type="entry name" value="PIGGYBAC TRANSPOSABLE ELEMENT-DERIVED PROTEIN 4"/>
    <property type="match status" value="1"/>
</dbReference>
<name>A0A4C1WC36_EUMVA</name>